<dbReference type="Proteomes" id="UP000068382">
    <property type="component" value="Unassembled WGS sequence"/>
</dbReference>
<dbReference type="RefSeq" id="WP_068240983.1">
    <property type="nucleotide sequence ID" value="NZ_LPUY01000029.1"/>
</dbReference>
<dbReference type="PATRIC" id="fig|1768241.3.peg.1071"/>
<protein>
    <recommendedName>
        <fullName evidence="3">beta-N-acetylhexosaminidase</fullName>
        <ecNumber evidence="3">3.2.1.52</ecNumber>
    </recommendedName>
</protein>
<dbReference type="InterPro" id="IPR036962">
    <property type="entry name" value="Glyco_hydro_3_N_sf"/>
</dbReference>
<dbReference type="SUPFAM" id="SSF51445">
    <property type="entry name" value="(Trans)glycosidases"/>
    <property type="match status" value="1"/>
</dbReference>
<dbReference type="PROSITE" id="PS00775">
    <property type="entry name" value="GLYCOSYL_HYDROL_F3"/>
    <property type="match status" value="1"/>
</dbReference>
<dbReference type="InterPro" id="IPR017853">
    <property type="entry name" value="GH"/>
</dbReference>
<accession>A0A132C0I0</accession>
<evidence type="ECO:0000256" key="2">
    <source>
        <dbReference type="ARBA" id="ARBA00005336"/>
    </source>
</evidence>
<dbReference type="InterPro" id="IPR019800">
    <property type="entry name" value="Glyco_hydro_3_AS"/>
</dbReference>
<feature type="domain" description="Glycoside hydrolase family 3 N-terminal" evidence="6">
    <location>
        <begin position="30"/>
        <end position="298"/>
    </location>
</feature>
<evidence type="ECO:0000259" key="6">
    <source>
        <dbReference type="Pfam" id="PF00933"/>
    </source>
</evidence>
<dbReference type="InterPro" id="IPR050226">
    <property type="entry name" value="NagZ_Beta-hexosaminidase"/>
</dbReference>
<dbReference type="GO" id="GO:0004563">
    <property type="term" value="F:beta-N-acetylhexosaminidase activity"/>
    <property type="evidence" value="ECO:0007669"/>
    <property type="project" value="UniProtKB-EC"/>
</dbReference>
<sequence length="346" mass="36613">MPFGATILDAEGLHLTADEKALFREAAPFGFILFARNIDSADQVRRLCDALRTAAGHDCLITIDQEGGRVQRLRSPLARDWKPALDHVNAASDPVRAMYLRARLIAAELYALGIDSNCAPLVDIAGAGTHPFLRNRCYGETVAEVTARARACAQGHLDGGVVPVMKHIPGHGRSSMDSHHDLPHVSAPAEQLRAADFAAFAALRELPMAMTAHLVYDAFDSRPATLSPVMLEVIRQEIGYDGLVMTDDISMKALWTADATAQGDGAEMTAGKIARASLDAGCDVALFCNASLAERADVVAAAGVMSASAQRRAEAALACRQPPVALDTGAAEAELSALMGGQQVYG</sequence>
<dbReference type="AlphaFoldDB" id="A0A132C0I0"/>
<dbReference type="EC" id="3.2.1.52" evidence="3"/>
<dbReference type="OrthoDB" id="9786661at2"/>
<evidence type="ECO:0000256" key="4">
    <source>
        <dbReference type="ARBA" id="ARBA00022801"/>
    </source>
</evidence>
<evidence type="ECO:0000256" key="1">
    <source>
        <dbReference type="ARBA" id="ARBA00001231"/>
    </source>
</evidence>
<name>A0A132C0I0_9RHOB</name>
<dbReference type="EMBL" id="LPUY01000029">
    <property type="protein sequence ID" value="KUP94101.1"/>
    <property type="molecule type" value="Genomic_DNA"/>
</dbReference>
<evidence type="ECO:0000256" key="5">
    <source>
        <dbReference type="ARBA" id="ARBA00023295"/>
    </source>
</evidence>
<evidence type="ECO:0000313" key="7">
    <source>
        <dbReference type="EMBL" id="KUP94101.1"/>
    </source>
</evidence>
<comment type="similarity">
    <text evidence="2">Belongs to the glycosyl hydrolase 3 family.</text>
</comment>
<comment type="caution">
    <text evidence="7">The sequence shown here is derived from an EMBL/GenBank/DDBJ whole genome shotgun (WGS) entry which is preliminary data.</text>
</comment>
<dbReference type="Pfam" id="PF00933">
    <property type="entry name" value="Glyco_hydro_3"/>
    <property type="match status" value="1"/>
</dbReference>
<gene>
    <name evidence="7" type="primary">nagZ</name>
    <name evidence="7" type="ORF">TRIHO_10300</name>
</gene>
<proteinExistence type="inferred from homology"/>
<dbReference type="GO" id="GO:0005975">
    <property type="term" value="P:carbohydrate metabolic process"/>
    <property type="evidence" value="ECO:0007669"/>
    <property type="project" value="InterPro"/>
</dbReference>
<comment type="catalytic activity">
    <reaction evidence="1">
        <text>Hydrolysis of terminal non-reducing N-acetyl-D-hexosamine residues in N-acetyl-beta-D-hexosaminides.</text>
        <dbReference type="EC" id="3.2.1.52"/>
    </reaction>
</comment>
<organism evidence="7 8">
    <name type="scientific">Tritonibacter horizontis</name>
    <dbReference type="NCBI Taxonomy" id="1768241"/>
    <lineage>
        <taxon>Bacteria</taxon>
        <taxon>Pseudomonadati</taxon>
        <taxon>Pseudomonadota</taxon>
        <taxon>Alphaproteobacteria</taxon>
        <taxon>Rhodobacterales</taxon>
        <taxon>Paracoccaceae</taxon>
        <taxon>Tritonibacter</taxon>
    </lineage>
</organism>
<dbReference type="GO" id="GO:0009254">
    <property type="term" value="P:peptidoglycan turnover"/>
    <property type="evidence" value="ECO:0007669"/>
    <property type="project" value="TreeGrafter"/>
</dbReference>
<evidence type="ECO:0000256" key="3">
    <source>
        <dbReference type="ARBA" id="ARBA00012663"/>
    </source>
</evidence>
<dbReference type="InterPro" id="IPR001764">
    <property type="entry name" value="Glyco_hydro_3_N"/>
</dbReference>
<evidence type="ECO:0000313" key="8">
    <source>
        <dbReference type="Proteomes" id="UP000068382"/>
    </source>
</evidence>
<dbReference type="Gene3D" id="3.20.20.300">
    <property type="entry name" value="Glycoside hydrolase, family 3, N-terminal domain"/>
    <property type="match status" value="1"/>
</dbReference>
<keyword evidence="8" id="KW-1185">Reference proteome</keyword>
<dbReference type="NCBIfam" id="NF003740">
    <property type="entry name" value="PRK05337.1"/>
    <property type="match status" value="1"/>
</dbReference>
<reference evidence="7 8" key="1">
    <citation type="submission" date="2015-12" db="EMBL/GenBank/DDBJ databases">
        <title>Genome sequence of the marine Rhodobacteraceae strain O3.65, Candidatus Tritonibacter horizontis.</title>
        <authorList>
            <person name="Poehlein A."/>
            <person name="Giebel H.A."/>
            <person name="Voget S."/>
            <person name="Brinkhoff T."/>
        </authorList>
    </citation>
    <scope>NUCLEOTIDE SEQUENCE [LARGE SCALE GENOMIC DNA]</scope>
    <source>
        <strain evidence="7 8">O3.65</strain>
    </source>
</reference>
<dbReference type="PANTHER" id="PTHR30480:SF13">
    <property type="entry name" value="BETA-HEXOSAMINIDASE"/>
    <property type="match status" value="1"/>
</dbReference>
<keyword evidence="4 7" id="KW-0378">Hydrolase</keyword>
<keyword evidence="5 7" id="KW-0326">Glycosidase</keyword>
<dbReference type="PANTHER" id="PTHR30480">
    <property type="entry name" value="BETA-HEXOSAMINIDASE-RELATED"/>
    <property type="match status" value="1"/>
</dbReference>